<gene>
    <name evidence="1" type="ORF">PHPALM_11614</name>
</gene>
<dbReference type="EMBL" id="NCKW01006413">
    <property type="protein sequence ID" value="POM71764.1"/>
    <property type="molecule type" value="Genomic_DNA"/>
</dbReference>
<dbReference type="Proteomes" id="UP000237271">
    <property type="component" value="Unassembled WGS sequence"/>
</dbReference>
<dbReference type="PANTHER" id="PTHR13076:SF9">
    <property type="entry name" value="COILED-COIL AND C2 DOMAIN-CONTAINING PROTEIN 1-LIKE"/>
    <property type="match status" value="1"/>
</dbReference>
<accession>A0A2P4Y1T4</accession>
<dbReference type="AlphaFoldDB" id="A0A2P4Y1T4"/>
<name>A0A2P4Y1T4_9STRA</name>
<evidence type="ECO:0000313" key="1">
    <source>
        <dbReference type="EMBL" id="POM71764.1"/>
    </source>
</evidence>
<dbReference type="GO" id="GO:0001227">
    <property type="term" value="F:DNA-binding transcription repressor activity, RNA polymerase II-specific"/>
    <property type="evidence" value="ECO:0007669"/>
    <property type="project" value="InterPro"/>
</dbReference>
<reference evidence="1 2" key="1">
    <citation type="journal article" date="2017" name="Genome Biol. Evol.">
        <title>Phytophthora megakarya and P. palmivora, closely related causal agents of cacao black pod rot, underwent increases in genome sizes and gene numbers by different mechanisms.</title>
        <authorList>
            <person name="Ali S.S."/>
            <person name="Shao J."/>
            <person name="Lary D.J."/>
            <person name="Kronmiller B."/>
            <person name="Shen D."/>
            <person name="Strem M.D."/>
            <person name="Amoako-Attah I."/>
            <person name="Akrofi A.Y."/>
            <person name="Begoude B.A."/>
            <person name="Ten Hoopen G.M."/>
            <person name="Coulibaly K."/>
            <person name="Kebe B.I."/>
            <person name="Melnick R.L."/>
            <person name="Guiltinan M.J."/>
            <person name="Tyler B.M."/>
            <person name="Meinhardt L.W."/>
            <person name="Bailey B.A."/>
        </authorList>
    </citation>
    <scope>NUCLEOTIDE SEQUENCE [LARGE SCALE GENOMIC DNA]</scope>
    <source>
        <strain evidence="2">sbr112.9</strain>
    </source>
</reference>
<dbReference type="PANTHER" id="PTHR13076">
    <property type="entry name" value="COILED-COIL AND C2 DOMAIN-CONTAINING PROTEIN 1-LIKE"/>
    <property type="match status" value="1"/>
</dbReference>
<comment type="caution">
    <text evidence="1">The sequence shown here is derived from an EMBL/GenBank/DDBJ whole genome shotgun (WGS) entry which is preliminary data.</text>
</comment>
<protein>
    <submittedName>
        <fullName evidence="1">Uncharacterized protein</fullName>
    </submittedName>
</protein>
<organism evidence="1 2">
    <name type="scientific">Phytophthora palmivora</name>
    <dbReference type="NCBI Taxonomy" id="4796"/>
    <lineage>
        <taxon>Eukaryota</taxon>
        <taxon>Sar</taxon>
        <taxon>Stramenopiles</taxon>
        <taxon>Oomycota</taxon>
        <taxon>Peronosporomycetes</taxon>
        <taxon>Peronosporales</taxon>
        <taxon>Peronosporaceae</taxon>
        <taxon>Phytophthora</taxon>
    </lineage>
</organism>
<proteinExistence type="predicted"/>
<sequence length="928" mass="103530">MFWRRSRAKEDVAETDDLEKLQKQFGITPVNDADVQAEFQALLAATGGAGASPTEESLLFGAGDDEEDEEAKILRDLQLDGLNLDDDESDGHQEAKNELRGVLDEVHQTARENHSREAAEMSGKAPVRRPSEGEVAAQVHALKLEALALKREGKIQEALAKFRDAKQLQEQNLTQESVDNTAHLSTVRKNETQSGRATINTVLDDEDQDVEVTDEDMQDPEFLAQLAKMGLTENDDGSSDAEAVQEHNVAQQLSALETQIHEFKVQAVQLKRQNQIGEALSCMRKMKELEAKRDELRSFPTHKRALAAQQIKSPEVAKSVYHPTATSTRASVHLNSGAASLDENLPDSDNDSISDVEVTPEDMDDPAFASELLKLGGDEPQPVDCPVVATSTTESSSALPKRFMSSSRPLKTTLSIDEDYLIDAFDDKSDSEGEANHLTSVMSSGSLHSTSEVLEVEQTAIPNVTTKAKVESYHIDDLTAQLQKTKQMALSLKRKGDIQNALASMRRVKQIQSLIDLKQQAIDTPTNSLDSVDNSVRAAKFQEIEQLLVDFGNRAMALAKENISGNREKASEWLAKRKRYGVELEKLRHMRQNPLQLPPRYEIVKISRQVEFQLPFIPDDQIKVCVKSVNGLSQVAEKSVFVKFCLNFPSTSSHEGQTDEFTINSNASFATEIPPSQRNFTFKLARSRGTMRLFEIKKAIFEIWKPGTLFRNPELVARAYQELTPLLTCCEIYTHIPFLGSNRKPCGGDIEIALQMRRPLKEKELRVEVVEDLVIGDYPEPMTSASQHVPMPNVVLDSMVKEDNSASTTAALDDPHHIDLIVSYDVINEELEKVEAKLPSLTGSTAIEWSDRYDSLALKRQLLEIEMQTGKLTLDMYVERLHKRITEDRVLISQLLASNRRLDAARVLHRIKIMEKELVGTEDSSAEA</sequence>
<dbReference type="InterPro" id="IPR039725">
    <property type="entry name" value="CC2D1A/B"/>
</dbReference>
<evidence type="ECO:0000313" key="2">
    <source>
        <dbReference type="Proteomes" id="UP000237271"/>
    </source>
</evidence>
<dbReference type="OrthoDB" id="19996at2759"/>
<keyword evidence="2" id="KW-1185">Reference proteome</keyword>